<dbReference type="Proteomes" id="UP000280434">
    <property type="component" value="Unassembled WGS sequence"/>
</dbReference>
<keyword evidence="3" id="KW-1185">Reference proteome</keyword>
<proteinExistence type="predicted"/>
<keyword evidence="1" id="KW-0472">Membrane</keyword>
<dbReference type="EMBL" id="RBZV01000007">
    <property type="protein sequence ID" value="RKP46498.1"/>
    <property type="molecule type" value="Genomic_DNA"/>
</dbReference>
<reference evidence="2 3" key="1">
    <citation type="submission" date="2018-10" db="EMBL/GenBank/DDBJ databases">
        <title>Paraburkholderia sp. 7MK8-2, isolated from soil.</title>
        <authorList>
            <person name="Gao Z.-H."/>
            <person name="Qiu L.-H."/>
        </authorList>
    </citation>
    <scope>NUCLEOTIDE SEQUENCE [LARGE SCALE GENOMIC DNA]</scope>
    <source>
        <strain evidence="2 3">7MK8-2</strain>
    </source>
</reference>
<accession>A0A494X7D7</accession>
<organism evidence="2 3">
    <name type="scientific">Trinickia fusca</name>
    <dbReference type="NCBI Taxonomy" id="2419777"/>
    <lineage>
        <taxon>Bacteria</taxon>
        <taxon>Pseudomonadati</taxon>
        <taxon>Pseudomonadota</taxon>
        <taxon>Betaproteobacteria</taxon>
        <taxon>Burkholderiales</taxon>
        <taxon>Burkholderiaceae</taxon>
        <taxon>Trinickia</taxon>
    </lineage>
</organism>
<dbReference type="AlphaFoldDB" id="A0A494X7D7"/>
<name>A0A494X7D7_9BURK</name>
<comment type="caution">
    <text evidence="2">The sequence shown here is derived from an EMBL/GenBank/DDBJ whole genome shotgun (WGS) entry which is preliminary data.</text>
</comment>
<evidence type="ECO:0000313" key="3">
    <source>
        <dbReference type="Proteomes" id="UP000280434"/>
    </source>
</evidence>
<evidence type="ECO:0000256" key="1">
    <source>
        <dbReference type="SAM" id="Phobius"/>
    </source>
</evidence>
<keyword evidence="1" id="KW-0812">Transmembrane</keyword>
<protein>
    <submittedName>
        <fullName evidence="2">Uncharacterized protein</fullName>
    </submittedName>
</protein>
<sequence>MTGTCAAFASVRLAGNCTNRQRGSVAWRQDRSPRTMGRKRLRSAWFSLFSSFAAAGAIGATLPGDIPLETPRGFVPVSITPIKAGAYCISGEVVAEAGSATALAMLVDTNKRQVVWRSTIPPAESFVTNEARSCAGSGSSYYVVTEESTSTAVTPSQSVLFIHKLDADGKLVRRQRIDAGFDEWSYLLDVSAERISVVGGDSDSPDRSGTYSTFMAQFDSDLAQTNLVKLPTGAFAPSSVARFDGRYLRVAGPFRPNGPAPTPAACCGYAVSKIDLAKRRYIWSAHPDEPGVESPIAAFGADGSTHYLALDSGKLTAASVDASGRVTNRFSVSKPVCSVEAMDVAGNAFEIVGAACDEPPASVMLSVDFSGQVVSLTRSAGDIVLIAHFDRLGWAAVVDAGDVGDVFRRMGE</sequence>
<feature type="transmembrane region" description="Helical" evidence="1">
    <location>
        <begin position="44"/>
        <end position="62"/>
    </location>
</feature>
<gene>
    <name evidence="2" type="ORF">D7S89_17940</name>
</gene>
<evidence type="ECO:0000313" key="2">
    <source>
        <dbReference type="EMBL" id="RKP46498.1"/>
    </source>
</evidence>
<keyword evidence="1" id="KW-1133">Transmembrane helix</keyword>